<evidence type="ECO:0000313" key="2">
    <source>
        <dbReference type="EMBL" id="AHK70638.1"/>
    </source>
</evidence>
<evidence type="ECO:0000313" key="3">
    <source>
        <dbReference type="Proteomes" id="UP000031656"/>
    </source>
</evidence>
<protein>
    <recommendedName>
        <fullName evidence="1">Glycosyltransferase 61 catalytic domain-containing protein</fullName>
    </recommendedName>
</protein>
<name>A0A067Z2E1_GLUOY</name>
<dbReference type="InterPro" id="IPR049625">
    <property type="entry name" value="Glyco_transf_61_cat"/>
</dbReference>
<accession>A0A067Z2E1</accession>
<organism evidence="2 3">
    <name type="scientific">Gluconobacter oxydans DSM 3504</name>
    <dbReference type="NCBI Taxonomy" id="1288313"/>
    <lineage>
        <taxon>Bacteria</taxon>
        <taxon>Pseudomonadati</taxon>
        <taxon>Pseudomonadota</taxon>
        <taxon>Alphaproteobacteria</taxon>
        <taxon>Acetobacterales</taxon>
        <taxon>Acetobacteraceae</taxon>
        <taxon>Gluconobacter</taxon>
    </lineage>
</organism>
<feature type="domain" description="Glycosyltransferase 61 catalytic" evidence="1">
    <location>
        <begin position="172"/>
        <end position="348"/>
    </location>
</feature>
<gene>
    <name evidence="2" type="ORF">GLS_c07250</name>
</gene>
<dbReference type="HOGENOM" id="CLU_675722_0_0_5"/>
<dbReference type="Pfam" id="PF04577">
    <property type="entry name" value="Glyco_transf_61"/>
    <property type="match status" value="1"/>
</dbReference>
<dbReference type="GO" id="GO:0016757">
    <property type="term" value="F:glycosyltransferase activity"/>
    <property type="evidence" value="ECO:0007669"/>
    <property type="project" value="InterPro"/>
</dbReference>
<reference evidence="2 3" key="1">
    <citation type="journal article" date="2015" name="Appl. Microbiol. Biotechnol.">
        <title>The consequence of an additional NADH dehydrogenase paralog on the growth of Gluconobacter oxydans DSM3504.</title>
        <authorList>
            <person name="Kostner D."/>
            <person name="Luchterhand B."/>
            <person name="Junker A."/>
            <person name="Volland S."/>
            <person name="Daniel R."/>
            <person name="Buchs J."/>
            <person name="Liebl W."/>
            <person name="Ehrenreich A."/>
        </authorList>
    </citation>
    <scope>NUCLEOTIDE SEQUENCE [LARGE SCALE GENOMIC DNA]</scope>
    <source>
        <strain evidence="2">DSM 3504</strain>
    </source>
</reference>
<dbReference type="EMBL" id="CP004373">
    <property type="protein sequence ID" value="AHK70638.1"/>
    <property type="molecule type" value="Genomic_DNA"/>
</dbReference>
<evidence type="ECO:0000259" key="1">
    <source>
        <dbReference type="Pfam" id="PF04577"/>
    </source>
</evidence>
<dbReference type="Proteomes" id="UP000031656">
    <property type="component" value="Chromosome"/>
</dbReference>
<proteinExistence type="predicted"/>
<dbReference type="KEGG" id="goy:GLS_c07250"/>
<dbReference type="AlphaFoldDB" id="A0A067Z2E1"/>
<sequence>MRTGYQTIGSCLFCRFLDFKSSVTVQCQSMSMLLHACVAQTGYAMNFSDISKGSITAPCGVSHFHEFRPAEKVVGPFRVWELTDDRNWAYNYHWKRPTPDLNPVGCYNVRNLVVTRPGSNILNTNLVYDCATGFDNQRSIPQEDDYFLQSQKNKIVIDEPVVIGDGVSFDVWGHWLIDYLPRFAVAKATIGEQFSKTKILLPHSSPQWVYRFLEFALDVRRENIINYNPGSDIVLCREAILPSYCYTNEFSFHSFVRDFYTSLTPSSGSEKKTRKILVSRSDFLHSNRQLSRRALFEEMALERGYEIIHPEKFSLEEQIRIFSEAAAVVGEHGSGMHSTLFSSPGTVVGCLGFWNAVQLHIGYLMGHQNVYVTRNCKWPTPENNQYRIECTEEDLKSFFEKVDSLIH</sequence>